<dbReference type="PRINTS" id="PR00934">
    <property type="entry name" value="XHISDIPTASE"/>
</dbReference>
<keyword evidence="11" id="KW-1185">Reference proteome</keyword>
<dbReference type="KEGG" id="mehf:MmiHf6_02880"/>
<dbReference type="NCBIfam" id="TIGR01893">
    <property type="entry name" value="aa-his-dipept"/>
    <property type="match status" value="1"/>
</dbReference>
<organism evidence="10 11">
    <name type="scientific">Methanimicrococcus hongohii</name>
    <dbReference type="NCBI Taxonomy" id="3028295"/>
    <lineage>
        <taxon>Archaea</taxon>
        <taxon>Methanobacteriati</taxon>
        <taxon>Methanobacteriota</taxon>
        <taxon>Stenosarchaea group</taxon>
        <taxon>Methanomicrobia</taxon>
        <taxon>Methanosarcinales</taxon>
        <taxon>Methanosarcinaceae</taxon>
        <taxon>Methanimicrococcus</taxon>
    </lineage>
</organism>
<dbReference type="FunFam" id="3.40.630.10:FF:000018">
    <property type="entry name" value="Aminoacyl-histidine dipeptidase PepD"/>
    <property type="match status" value="1"/>
</dbReference>
<keyword evidence="8" id="KW-0170">Cobalt</keyword>
<dbReference type="FunFam" id="3.40.630.10:FF:000015">
    <property type="entry name" value="Aminoacyl-histidine dipeptidase PepD"/>
    <property type="match status" value="1"/>
</dbReference>
<evidence type="ECO:0000256" key="8">
    <source>
        <dbReference type="ARBA" id="ARBA00023285"/>
    </source>
</evidence>
<accession>A0AA96UYK1</accession>
<keyword evidence="7" id="KW-0482">Metalloprotease</keyword>
<dbReference type="GeneID" id="85194743"/>
<dbReference type="PANTHER" id="PTHR43501:SF1">
    <property type="entry name" value="CYTOSOL NON-SPECIFIC DIPEPTIDASE"/>
    <property type="match status" value="1"/>
</dbReference>
<evidence type="ECO:0000256" key="7">
    <source>
        <dbReference type="ARBA" id="ARBA00023049"/>
    </source>
</evidence>
<keyword evidence="3" id="KW-0645">Protease</keyword>
<dbReference type="GO" id="GO:0006508">
    <property type="term" value="P:proteolysis"/>
    <property type="evidence" value="ECO:0007669"/>
    <property type="project" value="UniProtKB-KW"/>
</dbReference>
<dbReference type="EMBL" id="CP131059">
    <property type="protein sequence ID" value="WNY22992.1"/>
    <property type="molecule type" value="Genomic_DNA"/>
</dbReference>
<reference evidence="10 11" key="1">
    <citation type="submission" date="2023-07" db="EMBL/GenBank/DDBJ databases">
        <title>Closed genoem sequence of Methanomicrococcus sp. Hf6.</title>
        <authorList>
            <person name="Poehlein A."/>
            <person name="Protasov E."/>
            <person name="Platt K."/>
            <person name="Reeh H."/>
            <person name="Daniel R."/>
            <person name="Brune A."/>
        </authorList>
    </citation>
    <scope>NUCLEOTIDE SEQUENCE [LARGE SCALE GENOMIC DNA]</scope>
    <source>
        <strain evidence="10 11">Hf6</strain>
    </source>
</reference>
<dbReference type="Proteomes" id="UP001302978">
    <property type="component" value="Chromosome"/>
</dbReference>
<dbReference type="AlphaFoldDB" id="A0AA96UYK1"/>
<dbReference type="InterPro" id="IPR001160">
    <property type="entry name" value="Peptidase_M20C"/>
</dbReference>
<evidence type="ECO:0000259" key="9">
    <source>
        <dbReference type="Pfam" id="PF07687"/>
    </source>
</evidence>
<dbReference type="Pfam" id="PF07687">
    <property type="entry name" value="M20_dimer"/>
    <property type="match status" value="1"/>
</dbReference>
<evidence type="ECO:0000313" key="10">
    <source>
        <dbReference type="EMBL" id="WNY22992.1"/>
    </source>
</evidence>
<dbReference type="GO" id="GO:0070573">
    <property type="term" value="F:metallodipeptidase activity"/>
    <property type="evidence" value="ECO:0007669"/>
    <property type="project" value="TreeGrafter"/>
</dbReference>
<evidence type="ECO:0000256" key="5">
    <source>
        <dbReference type="ARBA" id="ARBA00022801"/>
    </source>
</evidence>
<sequence length="548" mass="60442">MEDITENMTENISQNRWKDPDFKTVLSFFEEISSIPRCSKNEEQIAAWLEKFGNDHGFVTNRDHCNNIVIKVPASAGMENMPAVVLQAHTDMVCEKRAETTHNFTTDGLQLRYFEENGISYLAADGTTLGADNGIGMAYMLAIAASDNIGHPPLELLFTTDEEIGLTGAQGMNPDFISGDFMINLDSEEEGVIIVGCAGGTQIGFKKLADVEDACINDDADGDCDEALLPYNIVVSGLLGGHSGTDIHIGRGNANRIIISFFELLVEKYPQNKLKLIKIKGGTAANTIPRKAELSFVTNIPFDQLQSTAAAFAEKVKSGPGFNDPDLTIEVFQLDFKENASTLKSFSAKNTGRIMSFLNAIPNGVFEMSAFISDLVLVSGNLAVIRTKSSSEYFKGTEKEPDTSDLDIYTEKSKRELEITFSLRSGNEVKLKEKMKEMMTLADKHHFHFEITHTYSPWEPDFNSEFLKACADIYEKTFGNEVKITAIHAGLECGVFHRMIPAMKMISIGPDISGAHTPDETLNLEAAEKVWIYLKEILKSFPNTNANG</sequence>
<evidence type="ECO:0000256" key="2">
    <source>
        <dbReference type="ARBA" id="ARBA00001947"/>
    </source>
</evidence>
<dbReference type="SUPFAM" id="SSF53187">
    <property type="entry name" value="Zn-dependent exopeptidases"/>
    <property type="match status" value="1"/>
</dbReference>
<evidence type="ECO:0000313" key="11">
    <source>
        <dbReference type="Proteomes" id="UP001302978"/>
    </source>
</evidence>
<comment type="cofactor">
    <cofactor evidence="2">
        <name>Zn(2+)</name>
        <dbReference type="ChEBI" id="CHEBI:29105"/>
    </cofactor>
</comment>
<protein>
    <submittedName>
        <fullName evidence="10">Cytosol non-specific dipeptidase</fullName>
        <ecNumber evidence="10">3.4.13.18</ecNumber>
    </submittedName>
</protein>
<name>A0AA96UYK1_9EURY</name>
<evidence type="ECO:0000256" key="1">
    <source>
        <dbReference type="ARBA" id="ARBA00001941"/>
    </source>
</evidence>
<dbReference type="Pfam" id="PF01546">
    <property type="entry name" value="Peptidase_M20"/>
    <property type="match status" value="1"/>
</dbReference>
<dbReference type="InterPro" id="IPR002933">
    <property type="entry name" value="Peptidase_M20"/>
</dbReference>
<dbReference type="GO" id="GO:0005829">
    <property type="term" value="C:cytosol"/>
    <property type="evidence" value="ECO:0007669"/>
    <property type="project" value="TreeGrafter"/>
</dbReference>
<dbReference type="EC" id="3.4.13.18" evidence="10"/>
<keyword evidence="10" id="KW-0224">Dipeptidase</keyword>
<dbReference type="PANTHER" id="PTHR43501">
    <property type="entry name" value="CYTOSOL NON-SPECIFIC DIPEPTIDASE"/>
    <property type="match status" value="1"/>
</dbReference>
<evidence type="ECO:0000256" key="4">
    <source>
        <dbReference type="ARBA" id="ARBA00022723"/>
    </source>
</evidence>
<comment type="cofactor">
    <cofactor evidence="1">
        <name>Co(2+)</name>
        <dbReference type="ChEBI" id="CHEBI:48828"/>
    </cofactor>
</comment>
<dbReference type="RefSeq" id="WP_316557975.1">
    <property type="nucleotide sequence ID" value="NZ_CP131059.1"/>
</dbReference>
<evidence type="ECO:0000256" key="3">
    <source>
        <dbReference type="ARBA" id="ARBA00022670"/>
    </source>
</evidence>
<evidence type="ECO:0000256" key="6">
    <source>
        <dbReference type="ARBA" id="ARBA00022833"/>
    </source>
</evidence>
<dbReference type="InterPro" id="IPR011650">
    <property type="entry name" value="Peptidase_M20_dimer"/>
</dbReference>
<keyword evidence="4" id="KW-0479">Metal-binding</keyword>
<gene>
    <name evidence="10" type="primary">pepD</name>
    <name evidence="10" type="ORF">MmiHf6_02880</name>
</gene>
<dbReference type="Gene3D" id="3.40.630.10">
    <property type="entry name" value="Zn peptidases"/>
    <property type="match status" value="2"/>
</dbReference>
<dbReference type="GO" id="GO:0046872">
    <property type="term" value="F:metal ion binding"/>
    <property type="evidence" value="ECO:0007669"/>
    <property type="project" value="UniProtKB-KW"/>
</dbReference>
<proteinExistence type="predicted"/>
<feature type="domain" description="Peptidase M20 dimerisation" evidence="9">
    <location>
        <begin position="236"/>
        <end position="317"/>
    </location>
</feature>
<keyword evidence="6" id="KW-0862">Zinc</keyword>
<keyword evidence="5 10" id="KW-0378">Hydrolase</keyword>